<reference evidence="1" key="1">
    <citation type="journal article" date="2011" name="Environ. Microbiol.">
        <title>Time-series analyses of Monterey Bay coastal microbial picoplankton using a 'genome proxy' microarray.</title>
        <authorList>
            <person name="Rich V.I."/>
            <person name="Pham V.D."/>
            <person name="Eppley J."/>
            <person name="Shi Y."/>
            <person name="DeLong E.F."/>
        </authorList>
    </citation>
    <scope>NUCLEOTIDE SEQUENCE</scope>
</reference>
<accession>E0XVG1</accession>
<name>E0XVG1_9DELT</name>
<dbReference type="AlphaFoldDB" id="E0XVG1"/>
<sequence>MRETVIDLGSTSLFTVRQSSTTYPSSCIIYQILVHHRFNETNLRLGMKLLISNTLYIQQLC</sequence>
<organism evidence="1">
    <name type="scientific">uncultured delta proteobacterium HF4000_08N17</name>
    <dbReference type="NCBI Taxonomy" id="710836"/>
    <lineage>
        <taxon>Bacteria</taxon>
        <taxon>Deltaproteobacteria</taxon>
        <taxon>environmental samples</taxon>
    </lineage>
</organism>
<proteinExistence type="predicted"/>
<dbReference type="EMBL" id="GU474888">
    <property type="protein sequence ID" value="ADI18402.1"/>
    <property type="molecule type" value="Genomic_DNA"/>
</dbReference>
<evidence type="ECO:0000313" key="1">
    <source>
        <dbReference type="EMBL" id="ADI18402.1"/>
    </source>
</evidence>
<protein>
    <submittedName>
        <fullName evidence="1">Uncharacterized protein</fullName>
    </submittedName>
</protein>